<dbReference type="GeneID" id="81628254"/>
<evidence type="ECO:0000313" key="9">
    <source>
        <dbReference type="EMBL" id="KAJ5475338.1"/>
    </source>
</evidence>
<dbReference type="Pfam" id="PF00083">
    <property type="entry name" value="Sugar_tr"/>
    <property type="match status" value="1"/>
</dbReference>
<dbReference type="Proteomes" id="UP001148312">
    <property type="component" value="Unassembled WGS sequence"/>
</dbReference>
<feature type="transmembrane region" description="Helical" evidence="7">
    <location>
        <begin position="318"/>
        <end position="342"/>
    </location>
</feature>
<dbReference type="PANTHER" id="PTHR48022">
    <property type="entry name" value="PLASTIDIC GLUCOSE TRANSPORTER 4"/>
    <property type="match status" value="1"/>
</dbReference>
<feature type="region of interest" description="Disordered" evidence="6">
    <location>
        <begin position="1"/>
        <end position="24"/>
    </location>
</feature>
<reference evidence="9" key="2">
    <citation type="journal article" date="2023" name="IMA Fungus">
        <title>Comparative genomic study of the Penicillium genus elucidates a diverse pangenome and 15 lateral gene transfer events.</title>
        <authorList>
            <person name="Petersen C."/>
            <person name="Sorensen T."/>
            <person name="Nielsen M.R."/>
            <person name="Sondergaard T.E."/>
            <person name="Sorensen J.L."/>
            <person name="Fitzpatrick D.A."/>
            <person name="Frisvad J.C."/>
            <person name="Nielsen K.L."/>
        </authorList>
    </citation>
    <scope>NUCLEOTIDE SEQUENCE</scope>
    <source>
        <strain evidence="9">IBT 30728</strain>
    </source>
</reference>
<protein>
    <recommendedName>
        <fullName evidence="8">Major facilitator superfamily (MFS) profile domain-containing protein</fullName>
    </recommendedName>
</protein>
<accession>A0A9W9WTT1</accession>
<dbReference type="EMBL" id="JAPWDQ010000012">
    <property type="protein sequence ID" value="KAJ5475338.1"/>
    <property type="molecule type" value="Genomic_DNA"/>
</dbReference>
<evidence type="ECO:0000256" key="6">
    <source>
        <dbReference type="SAM" id="MobiDB-lite"/>
    </source>
</evidence>
<feature type="domain" description="Major facilitator superfamily (MFS) profile" evidence="8">
    <location>
        <begin position="1"/>
        <end position="454"/>
    </location>
</feature>
<keyword evidence="4 7" id="KW-1133">Transmembrane helix</keyword>
<feature type="transmembrane region" description="Helical" evidence="7">
    <location>
        <begin position="384"/>
        <end position="411"/>
    </location>
</feature>
<evidence type="ECO:0000256" key="5">
    <source>
        <dbReference type="ARBA" id="ARBA00023136"/>
    </source>
</evidence>
<organism evidence="9 10">
    <name type="scientific">Penicillium diatomitis</name>
    <dbReference type="NCBI Taxonomy" id="2819901"/>
    <lineage>
        <taxon>Eukaryota</taxon>
        <taxon>Fungi</taxon>
        <taxon>Dikarya</taxon>
        <taxon>Ascomycota</taxon>
        <taxon>Pezizomycotina</taxon>
        <taxon>Eurotiomycetes</taxon>
        <taxon>Eurotiomycetidae</taxon>
        <taxon>Eurotiales</taxon>
        <taxon>Aspergillaceae</taxon>
        <taxon>Penicillium</taxon>
    </lineage>
</organism>
<sequence>MSGSIKEIAESSQHEDATPSSPKGWVESISYGPGGMHGIISNTYVFGAAFLASLGDFSFGYDQGVKSITNVMSTFHQAFPQATTAFGTSFMTSILLLGAFIGCLLCPVFTAAQTYGALVAGRAIGEIGVGTLAMTAPLYISEISPPELRGAFLVLESVSTVAGVVIAFWITYGTQYITNEASFRLPFALQMVSSTLLGIGIHFFPSSPRWLALVNRCDECLASLGKLRKLPSADERVQAEYKGIITEVEFQRLIREKTHSGVTGIQLEIHSWLDRFRRRNWHRTAVGCGVLFFQQFSGINAFIYYAPTLFESLGQSGHMALIMSGIFNVLQLVAVLVCFVIIDRVGRRRLAIFGAVGNTVRYIVITVLAGLFSTDWHAHQGPGWATVAMAFCFILVYGVSRVALSVCVNWLSKFIVAIAIPPMMASRGYQTYIFFTLVCFLAVIWAMLLVPETKGKTLEKIDVVFGDVQGQKERAIMREAMVAVGQETV</sequence>
<dbReference type="PANTHER" id="PTHR48022:SF14">
    <property type="entry name" value="MAJOR FACILITATOR SUPERFAMILY (MFS) PROFILE DOMAIN-CONTAINING PROTEIN-RELATED"/>
    <property type="match status" value="1"/>
</dbReference>
<dbReference type="InterPro" id="IPR050360">
    <property type="entry name" value="MFS_Sugar_Transporters"/>
</dbReference>
<evidence type="ECO:0000256" key="3">
    <source>
        <dbReference type="ARBA" id="ARBA00022692"/>
    </source>
</evidence>
<dbReference type="RefSeq" id="XP_056787096.1">
    <property type="nucleotide sequence ID" value="XM_056938004.1"/>
</dbReference>
<evidence type="ECO:0000313" key="10">
    <source>
        <dbReference type="Proteomes" id="UP001148312"/>
    </source>
</evidence>
<feature type="transmembrane region" description="Helical" evidence="7">
    <location>
        <begin position="152"/>
        <end position="172"/>
    </location>
</feature>
<proteinExistence type="inferred from homology"/>
<evidence type="ECO:0000256" key="4">
    <source>
        <dbReference type="ARBA" id="ARBA00022989"/>
    </source>
</evidence>
<feature type="transmembrane region" description="Helical" evidence="7">
    <location>
        <begin position="432"/>
        <end position="450"/>
    </location>
</feature>
<dbReference type="GO" id="GO:0005351">
    <property type="term" value="F:carbohydrate:proton symporter activity"/>
    <property type="evidence" value="ECO:0007669"/>
    <property type="project" value="TreeGrafter"/>
</dbReference>
<dbReference type="InterPro" id="IPR005828">
    <property type="entry name" value="MFS_sugar_transport-like"/>
</dbReference>
<feature type="transmembrane region" description="Helical" evidence="7">
    <location>
        <begin position="119"/>
        <end position="140"/>
    </location>
</feature>
<gene>
    <name evidence="9" type="ORF">N7539_008404</name>
</gene>
<feature type="compositionally biased region" description="Basic and acidic residues" evidence="6">
    <location>
        <begin position="7"/>
        <end position="17"/>
    </location>
</feature>
<comment type="caution">
    <text evidence="9">The sequence shown here is derived from an EMBL/GenBank/DDBJ whole genome shotgun (WGS) entry which is preliminary data.</text>
</comment>
<dbReference type="Gene3D" id="1.20.1250.20">
    <property type="entry name" value="MFS general substrate transporter like domains"/>
    <property type="match status" value="1"/>
</dbReference>
<dbReference type="GO" id="GO:0016020">
    <property type="term" value="C:membrane"/>
    <property type="evidence" value="ECO:0007669"/>
    <property type="project" value="UniProtKB-SubCell"/>
</dbReference>
<dbReference type="AlphaFoldDB" id="A0A9W9WTT1"/>
<feature type="transmembrane region" description="Helical" evidence="7">
    <location>
        <begin position="94"/>
        <end position="113"/>
    </location>
</feature>
<keyword evidence="5 7" id="KW-0472">Membrane</keyword>
<evidence type="ECO:0000256" key="7">
    <source>
        <dbReference type="SAM" id="Phobius"/>
    </source>
</evidence>
<dbReference type="PROSITE" id="PS50850">
    <property type="entry name" value="MFS"/>
    <property type="match status" value="1"/>
</dbReference>
<comment type="subcellular location">
    <subcellularLocation>
        <location evidence="1">Membrane</location>
        <topology evidence="1">Multi-pass membrane protein</topology>
    </subcellularLocation>
</comment>
<evidence type="ECO:0000259" key="8">
    <source>
        <dbReference type="PROSITE" id="PS50850"/>
    </source>
</evidence>
<feature type="transmembrane region" description="Helical" evidence="7">
    <location>
        <begin position="285"/>
        <end position="306"/>
    </location>
</feature>
<evidence type="ECO:0000256" key="2">
    <source>
        <dbReference type="ARBA" id="ARBA00010992"/>
    </source>
</evidence>
<name>A0A9W9WTT1_9EURO</name>
<evidence type="ECO:0000256" key="1">
    <source>
        <dbReference type="ARBA" id="ARBA00004141"/>
    </source>
</evidence>
<feature type="transmembrane region" description="Helical" evidence="7">
    <location>
        <begin position="349"/>
        <end position="372"/>
    </location>
</feature>
<dbReference type="SUPFAM" id="SSF103473">
    <property type="entry name" value="MFS general substrate transporter"/>
    <property type="match status" value="1"/>
</dbReference>
<reference evidence="9" key="1">
    <citation type="submission" date="2022-12" db="EMBL/GenBank/DDBJ databases">
        <authorList>
            <person name="Petersen C."/>
        </authorList>
    </citation>
    <scope>NUCLEOTIDE SEQUENCE</scope>
    <source>
        <strain evidence="9">IBT 30728</strain>
    </source>
</reference>
<keyword evidence="3 7" id="KW-0812">Transmembrane</keyword>
<keyword evidence="10" id="KW-1185">Reference proteome</keyword>
<comment type="similarity">
    <text evidence="2">Belongs to the major facilitator superfamily. Sugar transporter (TC 2.A.1.1) family.</text>
</comment>
<dbReference type="InterPro" id="IPR036259">
    <property type="entry name" value="MFS_trans_sf"/>
</dbReference>
<dbReference type="InterPro" id="IPR020846">
    <property type="entry name" value="MFS_dom"/>
</dbReference>